<dbReference type="InterPro" id="IPR006162">
    <property type="entry name" value="Ppantetheine_attach_site"/>
</dbReference>
<dbReference type="Pfam" id="PF00975">
    <property type="entry name" value="Thioesterase"/>
    <property type="match status" value="1"/>
</dbReference>
<feature type="domain" description="Carrier" evidence="3">
    <location>
        <begin position="510"/>
        <end position="585"/>
    </location>
</feature>
<dbReference type="SMR" id="A0A023J9T3"/>
<dbReference type="SUPFAM" id="SSF56801">
    <property type="entry name" value="Acetyl-CoA synthetase-like"/>
    <property type="match status" value="1"/>
</dbReference>
<organism evidence="4">
    <name type="scientific">Streptomyces sp. XZQH13</name>
    <dbReference type="NCBI Taxonomy" id="1245512"/>
    <lineage>
        <taxon>Bacteria</taxon>
        <taxon>Bacillati</taxon>
        <taxon>Actinomycetota</taxon>
        <taxon>Actinomycetes</taxon>
        <taxon>Kitasatosporales</taxon>
        <taxon>Streptomycetaceae</taxon>
        <taxon>Streptomyces</taxon>
    </lineage>
</organism>
<dbReference type="GO" id="GO:0044550">
    <property type="term" value="P:secondary metabolite biosynthetic process"/>
    <property type="evidence" value="ECO:0007669"/>
    <property type="project" value="UniProtKB-ARBA"/>
</dbReference>
<evidence type="ECO:0000256" key="1">
    <source>
        <dbReference type="ARBA" id="ARBA00022450"/>
    </source>
</evidence>
<dbReference type="PROSITE" id="PS50075">
    <property type="entry name" value="CARRIER"/>
    <property type="match status" value="1"/>
</dbReference>
<dbReference type="InterPro" id="IPR010071">
    <property type="entry name" value="AA_adenyl_dom"/>
</dbReference>
<dbReference type="SUPFAM" id="SSF47336">
    <property type="entry name" value="ACP-like"/>
    <property type="match status" value="1"/>
</dbReference>
<dbReference type="SUPFAM" id="SSF53474">
    <property type="entry name" value="alpha/beta-Hydrolases"/>
    <property type="match status" value="1"/>
</dbReference>
<dbReference type="FunFam" id="3.30.300.30:FF:000010">
    <property type="entry name" value="Enterobactin synthetase component F"/>
    <property type="match status" value="1"/>
</dbReference>
<dbReference type="InterPro" id="IPR029058">
    <property type="entry name" value="AB_hydrolase_fold"/>
</dbReference>
<dbReference type="Gene3D" id="2.30.38.10">
    <property type="entry name" value="Luciferase, Domain 3"/>
    <property type="match status" value="1"/>
</dbReference>
<dbReference type="BioCyc" id="MetaCyc:MONOMER-20781"/>
<dbReference type="FunFam" id="3.40.50.980:FF:000001">
    <property type="entry name" value="Non-ribosomal peptide synthetase"/>
    <property type="match status" value="1"/>
</dbReference>
<sequence length="846" mass="92000">METNMLVQALEERADTVPYLTALECEGEELTFREAHERADRLARHLVAQGVGPDRVVAVMLPRSTDLLVALLAVLKAGGAYLALDPEHPDERVAFQVRDAAPVVLLTSSRIDADRTRLGLPTVVLDDPATAETLAGLPAGHLTDAERTAPTGPEDLAYVIYTSGSTGTPKGVEIPVRALHNLLEAMRERLGLGPGDRMLSVTTATFDMSVPELFLPYYTGARAVIAPRATGQDPQALGDLIVRREIGTAQATPTHWHMLSTVSPEVLRGLRILIGGEALSEKLAATLLDLGAEVVQWYGPTETTVWSTVHPVTGPEDAAVIGRPLRNTRLYVLDEDLEPVAPGTEGELFVAGDGVARGYLNRPELTAEHFLPDRDGDALMYRTGDVVRLRPDGNLEYVGRADHQVKLHGFRMELGEIEAALERSEDVDQAAATVREDRPGDRRLVAYVTAAADRTPDAGQLRDFVAEALPLYMVPSAVVTLGEFPLTPNGKLDRKALPAPVVTATAMVETHLTQSELLLGRLFAEVLGMGQVGPRDSFFDLGGSSVLAARLLARVRSEMNLELSIRMLVESPTPAELSRRLTGEEPQDSFDVLLPLMTKGSARPLFCMRHLGGTAWCYGVLAQHFSLDYPIYGLQSHTFQEFDSPVDTIAAMAADYADRIAGVQPEGPYRILGWSFGGILAHAVAAEFQKRGEEVEFLGVFNTNPHITDKEDRDEQGLIELILLINGKDLDQYERPLRYEDVAEFADMATNYAWRGKKSAAETFVETMLTDLGAWKAHTPEKYSGTMHLFAADPSPVAEAASSEAWAPYVAGEIVRHELGCGHEEMLSSPRVLGTVAEIVSGHLAD</sequence>
<keyword evidence="2" id="KW-0597">Phosphoprotein</keyword>
<dbReference type="PROSITE" id="PS00012">
    <property type="entry name" value="PHOSPHOPANTETHEINE"/>
    <property type="match status" value="1"/>
</dbReference>
<dbReference type="GO" id="GO:0005829">
    <property type="term" value="C:cytosol"/>
    <property type="evidence" value="ECO:0007669"/>
    <property type="project" value="TreeGrafter"/>
</dbReference>
<dbReference type="InterPro" id="IPR000873">
    <property type="entry name" value="AMP-dep_synth/lig_dom"/>
</dbReference>
<dbReference type="Pfam" id="PF13193">
    <property type="entry name" value="AMP-binding_C"/>
    <property type="match status" value="1"/>
</dbReference>
<dbReference type="Pfam" id="PF00550">
    <property type="entry name" value="PP-binding"/>
    <property type="match status" value="1"/>
</dbReference>
<dbReference type="InterPro" id="IPR045851">
    <property type="entry name" value="AMP-bd_C_sf"/>
</dbReference>
<dbReference type="PANTHER" id="PTHR45527:SF14">
    <property type="entry name" value="PLIPASTATIN SYNTHASE SUBUNIT B"/>
    <property type="match status" value="1"/>
</dbReference>
<dbReference type="EMBL" id="KF813023">
    <property type="protein sequence ID" value="AHH25592.1"/>
    <property type="molecule type" value="Genomic_DNA"/>
</dbReference>
<dbReference type="GO" id="GO:0031177">
    <property type="term" value="F:phosphopantetheine binding"/>
    <property type="evidence" value="ECO:0007669"/>
    <property type="project" value="InterPro"/>
</dbReference>
<keyword evidence="1" id="KW-0596">Phosphopantetheine</keyword>
<dbReference type="SMART" id="SM00823">
    <property type="entry name" value="PKS_PP"/>
    <property type="match status" value="1"/>
</dbReference>
<dbReference type="InterPro" id="IPR001031">
    <property type="entry name" value="Thioesterase"/>
</dbReference>
<dbReference type="Gene3D" id="3.40.50.980">
    <property type="match status" value="2"/>
</dbReference>
<evidence type="ECO:0000259" key="3">
    <source>
        <dbReference type="PROSITE" id="PS50075"/>
    </source>
</evidence>
<dbReference type="PRINTS" id="PR00154">
    <property type="entry name" value="AMPBINDING"/>
</dbReference>
<evidence type="ECO:0000256" key="2">
    <source>
        <dbReference type="ARBA" id="ARBA00022553"/>
    </source>
</evidence>
<dbReference type="InterPro" id="IPR025110">
    <property type="entry name" value="AMP-bd_C"/>
</dbReference>
<evidence type="ECO:0000313" key="4">
    <source>
        <dbReference type="EMBL" id="AHH25592.1"/>
    </source>
</evidence>
<dbReference type="Gene3D" id="3.30.300.30">
    <property type="match status" value="1"/>
</dbReference>
<accession>A0A023J9T3</accession>
<reference evidence="4" key="1">
    <citation type="submission" date="2013-11" db="EMBL/GenBank/DDBJ databases">
        <authorList>
            <person name="Chao X."/>
        </authorList>
    </citation>
    <scope>NUCLEOTIDE SEQUENCE</scope>
    <source>
        <strain evidence="4">XZQH13</strain>
    </source>
</reference>
<proteinExistence type="predicted"/>
<dbReference type="InterPro" id="IPR020459">
    <property type="entry name" value="AMP-binding"/>
</dbReference>
<dbReference type="AlphaFoldDB" id="A0A023J9T3"/>
<dbReference type="GO" id="GO:0043041">
    <property type="term" value="P:amino acid activation for nonribosomal peptide biosynthetic process"/>
    <property type="evidence" value="ECO:0007669"/>
    <property type="project" value="TreeGrafter"/>
</dbReference>
<dbReference type="InterPro" id="IPR036736">
    <property type="entry name" value="ACP-like_sf"/>
</dbReference>
<dbReference type="PANTHER" id="PTHR45527">
    <property type="entry name" value="NONRIBOSOMAL PEPTIDE SYNTHETASE"/>
    <property type="match status" value="1"/>
</dbReference>
<dbReference type="Gene3D" id="3.40.50.1820">
    <property type="entry name" value="alpha/beta hydrolase"/>
    <property type="match status" value="1"/>
</dbReference>
<dbReference type="InterPro" id="IPR009081">
    <property type="entry name" value="PP-bd_ACP"/>
</dbReference>
<dbReference type="NCBIfam" id="TIGR01733">
    <property type="entry name" value="AA-adenyl-dom"/>
    <property type="match status" value="1"/>
</dbReference>
<name>A0A023J9T3_9ACTN</name>
<protein>
    <submittedName>
        <fullName evidence="4">NRPS</fullName>
    </submittedName>
</protein>
<dbReference type="GO" id="GO:0017000">
    <property type="term" value="P:antibiotic biosynthetic process"/>
    <property type="evidence" value="ECO:0007669"/>
    <property type="project" value="UniProtKB-ARBA"/>
</dbReference>
<dbReference type="FunFam" id="3.40.50.12780:FF:000012">
    <property type="entry name" value="Non-ribosomal peptide synthetase"/>
    <property type="match status" value="1"/>
</dbReference>
<dbReference type="PROSITE" id="PS00455">
    <property type="entry name" value="AMP_BINDING"/>
    <property type="match status" value="1"/>
</dbReference>
<dbReference type="Pfam" id="PF00501">
    <property type="entry name" value="AMP-binding"/>
    <property type="match status" value="1"/>
</dbReference>
<dbReference type="InterPro" id="IPR020845">
    <property type="entry name" value="AMP-binding_CS"/>
</dbReference>
<dbReference type="InterPro" id="IPR020806">
    <property type="entry name" value="PKS_PP-bd"/>
</dbReference>